<accession>A0ABQ5XQD4</accession>
<organism evidence="1 2">
    <name type="scientific">Dyella acidisoli</name>
    <dbReference type="NCBI Taxonomy" id="1867834"/>
    <lineage>
        <taxon>Bacteria</taxon>
        <taxon>Pseudomonadati</taxon>
        <taxon>Pseudomonadota</taxon>
        <taxon>Gammaproteobacteria</taxon>
        <taxon>Lysobacterales</taxon>
        <taxon>Rhodanobacteraceae</taxon>
        <taxon>Dyella</taxon>
    </lineage>
</organism>
<reference evidence="2" key="1">
    <citation type="journal article" date="2019" name="Int. J. Syst. Evol. Microbiol.">
        <title>The Global Catalogue of Microorganisms (GCM) 10K type strain sequencing project: providing services to taxonomists for standard genome sequencing and annotation.</title>
        <authorList>
            <consortium name="The Broad Institute Genomics Platform"/>
            <consortium name="The Broad Institute Genome Sequencing Center for Infectious Disease"/>
            <person name="Wu L."/>
            <person name="Ma J."/>
        </authorList>
    </citation>
    <scope>NUCLEOTIDE SEQUENCE [LARGE SCALE GENOMIC DNA]</scope>
    <source>
        <strain evidence="2">NBRC 111980</strain>
    </source>
</reference>
<protein>
    <recommendedName>
        <fullName evidence="3">DUF4124 domain-containing protein</fullName>
    </recommendedName>
</protein>
<keyword evidence="2" id="KW-1185">Reference proteome</keyword>
<sequence>MYRCARATDHTTYLSSNGNPQPYYAPLAMTGIVPTPLGHITPGVKANAAMIASNYVLMQDQCEPLTQQDTCATLRDQYDDNERKLSRAFKADQPTLQQREKELLAELSHC</sequence>
<evidence type="ECO:0000313" key="1">
    <source>
        <dbReference type="EMBL" id="GLQ92713.1"/>
    </source>
</evidence>
<evidence type="ECO:0000313" key="2">
    <source>
        <dbReference type="Proteomes" id="UP001156670"/>
    </source>
</evidence>
<proteinExistence type="predicted"/>
<comment type="caution">
    <text evidence="1">The sequence shown here is derived from an EMBL/GenBank/DDBJ whole genome shotgun (WGS) entry which is preliminary data.</text>
</comment>
<gene>
    <name evidence="1" type="ORF">GCM10007901_16640</name>
</gene>
<dbReference type="EMBL" id="BSOB01000010">
    <property type="protein sequence ID" value="GLQ92713.1"/>
    <property type="molecule type" value="Genomic_DNA"/>
</dbReference>
<name>A0ABQ5XQD4_9GAMM</name>
<evidence type="ECO:0008006" key="3">
    <source>
        <dbReference type="Google" id="ProtNLM"/>
    </source>
</evidence>
<dbReference type="Proteomes" id="UP001156670">
    <property type="component" value="Unassembled WGS sequence"/>
</dbReference>